<dbReference type="Pfam" id="PF16891">
    <property type="entry name" value="STPPase_N"/>
    <property type="match status" value="1"/>
</dbReference>
<keyword evidence="5 9" id="KW-0464">Manganese</keyword>
<name>I2GZ06_HENB6</name>
<evidence type="ECO:0000256" key="2">
    <source>
        <dbReference type="ARBA" id="ARBA00022723"/>
    </source>
</evidence>
<gene>
    <name evidence="13" type="primary">TBLA0B05260</name>
    <name evidence="13" type="ORF">TBLA_0B05260</name>
</gene>
<dbReference type="EMBL" id="HE806317">
    <property type="protein sequence ID" value="CCH59358.1"/>
    <property type="molecule type" value="Genomic_DNA"/>
</dbReference>
<evidence type="ECO:0000259" key="12">
    <source>
        <dbReference type="PROSITE" id="PS00125"/>
    </source>
</evidence>
<dbReference type="SMART" id="SM00156">
    <property type="entry name" value="PP2Ac"/>
    <property type="match status" value="1"/>
</dbReference>
<dbReference type="FunFam" id="3.60.21.10:FF:000026">
    <property type="entry name" value="Serine/threonine-protein phosphatase"/>
    <property type="match status" value="1"/>
</dbReference>
<evidence type="ECO:0000256" key="5">
    <source>
        <dbReference type="ARBA" id="ARBA00023211"/>
    </source>
</evidence>
<dbReference type="PROSITE" id="PS00125">
    <property type="entry name" value="SER_THR_PHOSPHATASE"/>
    <property type="match status" value="1"/>
</dbReference>
<dbReference type="RefSeq" id="XP_004178877.1">
    <property type="nucleotide sequence ID" value="XM_004178829.1"/>
</dbReference>
<protein>
    <recommendedName>
        <fullName evidence="9 10">Serine/threonine-protein phosphatase</fullName>
        <ecNumber evidence="9 10">3.1.3.16</ecNumber>
    </recommendedName>
</protein>
<keyword evidence="4 9" id="KW-0904">Protein phosphatase</keyword>
<keyword evidence="3 9" id="KW-0378">Hydrolase</keyword>
<dbReference type="Pfam" id="PF00149">
    <property type="entry name" value="Metallophos"/>
    <property type="match status" value="1"/>
</dbReference>
<evidence type="ECO:0000256" key="3">
    <source>
        <dbReference type="ARBA" id="ARBA00022801"/>
    </source>
</evidence>
<keyword evidence="14" id="KW-1185">Reference proteome</keyword>
<feature type="compositionally biased region" description="Low complexity" evidence="11">
    <location>
        <begin position="1"/>
        <end position="24"/>
    </location>
</feature>
<dbReference type="AlphaFoldDB" id="I2GZ06"/>
<evidence type="ECO:0000256" key="4">
    <source>
        <dbReference type="ARBA" id="ARBA00022912"/>
    </source>
</evidence>
<dbReference type="SUPFAM" id="SSF56300">
    <property type="entry name" value="Metallo-dependent phosphatases"/>
    <property type="match status" value="1"/>
</dbReference>
<dbReference type="InterPro" id="IPR031675">
    <property type="entry name" value="STPPase_N"/>
</dbReference>
<dbReference type="KEGG" id="tbl:TBLA_0B05260"/>
<evidence type="ECO:0000256" key="8">
    <source>
        <dbReference type="ARBA" id="ARBA00048336"/>
    </source>
</evidence>
<dbReference type="InParanoid" id="I2GZ06"/>
<dbReference type="InterPro" id="IPR050341">
    <property type="entry name" value="PP1_catalytic_subunit"/>
</dbReference>
<dbReference type="GO" id="GO:0046872">
    <property type="term" value="F:metal ion binding"/>
    <property type="evidence" value="ECO:0007669"/>
    <property type="project" value="UniProtKB-UniRule"/>
</dbReference>
<accession>I2GZ06</accession>
<dbReference type="InterPro" id="IPR004843">
    <property type="entry name" value="Calcineurin-like_PHP"/>
</dbReference>
<dbReference type="GO" id="GO:0005634">
    <property type="term" value="C:nucleus"/>
    <property type="evidence" value="ECO:0007669"/>
    <property type="project" value="TreeGrafter"/>
</dbReference>
<dbReference type="InterPro" id="IPR029052">
    <property type="entry name" value="Metallo-depent_PP-like"/>
</dbReference>
<evidence type="ECO:0000256" key="10">
    <source>
        <dbReference type="RuleBase" id="RU004273"/>
    </source>
</evidence>
<dbReference type="Gene3D" id="3.60.21.10">
    <property type="match status" value="1"/>
</dbReference>
<evidence type="ECO:0000256" key="6">
    <source>
        <dbReference type="ARBA" id="ARBA00029458"/>
    </source>
</evidence>
<dbReference type="PANTHER" id="PTHR11668">
    <property type="entry name" value="SERINE/THREONINE PROTEIN PHOSPHATASE"/>
    <property type="match status" value="1"/>
</dbReference>
<evidence type="ECO:0000256" key="11">
    <source>
        <dbReference type="SAM" id="MobiDB-lite"/>
    </source>
</evidence>
<keyword evidence="2 9" id="KW-0479">Metal-binding</keyword>
<dbReference type="Proteomes" id="UP000002866">
    <property type="component" value="Chromosome 2"/>
</dbReference>
<evidence type="ECO:0000256" key="1">
    <source>
        <dbReference type="ARBA" id="ARBA00001936"/>
    </source>
</evidence>
<dbReference type="eggNOG" id="KOG0374">
    <property type="taxonomic scope" value="Eukaryota"/>
</dbReference>
<dbReference type="EC" id="3.1.3.16" evidence="9 10"/>
<feature type="region of interest" description="Disordered" evidence="11">
    <location>
        <begin position="164"/>
        <end position="197"/>
    </location>
</feature>
<dbReference type="FunCoup" id="I2GZ06">
    <property type="interactions" value="179"/>
</dbReference>
<feature type="domain" description="Serine/threonine specific protein phosphatases" evidence="12">
    <location>
        <begin position="380"/>
        <end position="385"/>
    </location>
</feature>
<dbReference type="GeneID" id="14494452"/>
<proteinExistence type="inferred from homology"/>
<dbReference type="GO" id="GO:0005737">
    <property type="term" value="C:cytoplasm"/>
    <property type="evidence" value="ECO:0007669"/>
    <property type="project" value="UniProtKB-SubCell"/>
</dbReference>
<comment type="subcellular location">
    <subcellularLocation>
        <location evidence="9">Cytoplasm</location>
    </subcellularLocation>
</comment>
<dbReference type="GO" id="GO:0090029">
    <property type="term" value="P:negative regulation of pheromone-dependent signal transduction involved in conjugation with cellular fusion"/>
    <property type="evidence" value="ECO:0007669"/>
    <property type="project" value="EnsemblFungi"/>
</dbReference>
<sequence length="562" mass="63157">MGNSPSRNSNIQPSISNSPNSNQQLIAPTDEPTTNEPNDPDDSRLSYYHNTATQEKQPLINNPPTQHISRNIDIPRSKHTRQHYQHTYSHSSIDTHHVSRNNSHGNSNHHSHSKQTPPYNQLDLDIDISMAKAFGDYTLSNGSHPTTSTTTTSIVSCSSTSSAASVSSSSSISSSNSSTTSTRNPFNNSNNKPPFSSSLDNGIAATNCLKNSLTQTTTHNQHAVNHVVSTAVSISPTAIPNVRSSDKKVFLKRYPSDKNSSDGIDIDDIIEKLLKIGETRSYNSRNFPFRSWEIQLICYTARELFLNQPSLLKLQAPIKIVGDVHGQFTDFLRILKLSGTPNNTNYLFLGDYVDRGKQSLETILLLFCYKIKYRENFFMLRGNHESANVTKMYGFYDECKRRKNTKVWKMFIDVFNTLPFAATIQDKIFCIHGGISPNLKDLKQIENIKRPTDIPDSGLITDLLWSDPDTQVVSWAENDRGVSYTFGKKIVMDFCSKFNFDLIVRGHMVVEDGYEFFAKKKLVTIFSAPNYCGEFQNWGAVMSVTTGMMCSFELLKPHLLNK</sequence>
<keyword evidence="9" id="KW-0963">Cytoplasm</keyword>
<dbReference type="PRINTS" id="PR00114">
    <property type="entry name" value="STPHPHTASE"/>
</dbReference>
<comment type="catalytic activity">
    <reaction evidence="7 9">
        <text>O-phospho-L-seryl-[protein] + H2O = L-seryl-[protein] + phosphate</text>
        <dbReference type="Rhea" id="RHEA:20629"/>
        <dbReference type="Rhea" id="RHEA-COMP:9863"/>
        <dbReference type="Rhea" id="RHEA-COMP:11604"/>
        <dbReference type="ChEBI" id="CHEBI:15377"/>
        <dbReference type="ChEBI" id="CHEBI:29999"/>
        <dbReference type="ChEBI" id="CHEBI:43474"/>
        <dbReference type="ChEBI" id="CHEBI:83421"/>
        <dbReference type="EC" id="3.1.3.16"/>
    </reaction>
</comment>
<dbReference type="GO" id="GO:0007346">
    <property type="term" value="P:regulation of mitotic cell cycle"/>
    <property type="evidence" value="ECO:0007669"/>
    <property type="project" value="TreeGrafter"/>
</dbReference>
<evidence type="ECO:0000313" key="14">
    <source>
        <dbReference type="Proteomes" id="UP000002866"/>
    </source>
</evidence>
<dbReference type="InterPro" id="IPR006186">
    <property type="entry name" value="Ser/Thr-sp_prot-phosphatase"/>
</dbReference>
<organism evidence="13 14">
    <name type="scientific">Henningerozyma blattae (strain ATCC 34711 / CBS 6284 / DSM 70876 / NBRC 10599 / NRRL Y-10934 / UCD 77-7)</name>
    <name type="common">Yeast</name>
    <name type="synonym">Tetrapisispora blattae</name>
    <dbReference type="NCBI Taxonomy" id="1071380"/>
    <lineage>
        <taxon>Eukaryota</taxon>
        <taxon>Fungi</taxon>
        <taxon>Dikarya</taxon>
        <taxon>Ascomycota</taxon>
        <taxon>Saccharomycotina</taxon>
        <taxon>Saccharomycetes</taxon>
        <taxon>Saccharomycetales</taxon>
        <taxon>Saccharomycetaceae</taxon>
        <taxon>Henningerozyma</taxon>
    </lineage>
</organism>
<dbReference type="HOGENOM" id="CLU_004962_4_1_1"/>
<dbReference type="GO" id="GO:0004722">
    <property type="term" value="F:protein serine/threonine phosphatase activity"/>
    <property type="evidence" value="ECO:0007669"/>
    <property type="project" value="UniProtKB-UniRule"/>
</dbReference>
<feature type="region of interest" description="Disordered" evidence="11">
    <location>
        <begin position="1"/>
        <end position="46"/>
    </location>
</feature>
<feature type="region of interest" description="Disordered" evidence="11">
    <location>
        <begin position="78"/>
        <end position="120"/>
    </location>
</feature>
<evidence type="ECO:0000256" key="9">
    <source>
        <dbReference type="PIRNR" id="PIRNR000909"/>
    </source>
</evidence>
<dbReference type="STRING" id="1071380.I2GZ06"/>
<evidence type="ECO:0000256" key="7">
    <source>
        <dbReference type="ARBA" id="ARBA00047761"/>
    </source>
</evidence>
<dbReference type="PIRSF" id="PIRSF000909">
    <property type="entry name" value="PPPtase_PPZ"/>
    <property type="match status" value="1"/>
</dbReference>
<comment type="similarity">
    <text evidence="6 9">Belongs to the PPP phosphatase family. PP-Z subfamily.</text>
</comment>
<dbReference type="GO" id="GO:0007059">
    <property type="term" value="P:chromosome segregation"/>
    <property type="evidence" value="ECO:0007669"/>
    <property type="project" value="TreeGrafter"/>
</dbReference>
<evidence type="ECO:0000313" key="13">
    <source>
        <dbReference type="EMBL" id="CCH59358.1"/>
    </source>
</evidence>
<reference evidence="13 14" key="1">
    <citation type="journal article" date="2011" name="Proc. Natl. Acad. Sci. U.S.A.">
        <title>Evolutionary erosion of yeast sex chromosomes by mating-type switching accidents.</title>
        <authorList>
            <person name="Gordon J.L."/>
            <person name="Armisen D."/>
            <person name="Proux-Wera E."/>
            <person name="Oheigeartaigh S.S."/>
            <person name="Byrne K.P."/>
            <person name="Wolfe K.H."/>
        </authorList>
    </citation>
    <scope>NUCLEOTIDE SEQUENCE [LARGE SCALE GENOMIC DNA]</scope>
    <source>
        <strain evidence="14">ATCC 34711 / CBS 6284 / DSM 70876 / NBRC 10599 / NRRL Y-10934 / UCD 77-7</strain>
    </source>
</reference>
<dbReference type="OrthoDB" id="1930084at2759"/>
<dbReference type="PANTHER" id="PTHR11668:SF423">
    <property type="entry name" value="SERINE_THREONINE-PROTEIN PHOSPHATASE PPQ"/>
    <property type="match status" value="1"/>
</dbReference>
<comment type="cofactor">
    <cofactor evidence="1 9">
        <name>Mn(2+)</name>
        <dbReference type="ChEBI" id="CHEBI:29035"/>
    </cofactor>
</comment>
<comment type="catalytic activity">
    <reaction evidence="8 9 10">
        <text>O-phospho-L-threonyl-[protein] + H2O = L-threonyl-[protein] + phosphate</text>
        <dbReference type="Rhea" id="RHEA:47004"/>
        <dbReference type="Rhea" id="RHEA-COMP:11060"/>
        <dbReference type="Rhea" id="RHEA-COMP:11605"/>
        <dbReference type="ChEBI" id="CHEBI:15377"/>
        <dbReference type="ChEBI" id="CHEBI:30013"/>
        <dbReference type="ChEBI" id="CHEBI:43474"/>
        <dbReference type="ChEBI" id="CHEBI:61977"/>
        <dbReference type="EC" id="3.1.3.16"/>
    </reaction>
</comment>
<dbReference type="InterPro" id="IPR011159">
    <property type="entry name" value="PPPtase_PPZ/Ppq1"/>
</dbReference>